<feature type="domain" description="DUF7918" evidence="2">
    <location>
        <begin position="17"/>
        <end position="245"/>
    </location>
</feature>
<reference evidence="3 4" key="1">
    <citation type="journal article" date="2018" name="Nat. Ecol. Evol.">
        <title>Pezizomycetes genomes reveal the molecular basis of ectomycorrhizal truffle lifestyle.</title>
        <authorList>
            <person name="Murat C."/>
            <person name="Payen T."/>
            <person name="Noel B."/>
            <person name="Kuo A."/>
            <person name="Morin E."/>
            <person name="Chen J."/>
            <person name="Kohler A."/>
            <person name="Krizsan K."/>
            <person name="Balestrini R."/>
            <person name="Da Silva C."/>
            <person name="Montanini B."/>
            <person name="Hainaut M."/>
            <person name="Levati E."/>
            <person name="Barry K.W."/>
            <person name="Belfiori B."/>
            <person name="Cichocki N."/>
            <person name="Clum A."/>
            <person name="Dockter R.B."/>
            <person name="Fauchery L."/>
            <person name="Guy J."/>
            <person name="Iotti M."/>
            <person name="Le Tacon F."/>
            <person name="Lindquist E.A."/>
            <person name="Lipzen A."/>
            <person name="Malagnac F."/>
            <person name="Mello A."/>
            <person name="Molinier V."/>
            <person name="Miyauchi S."/>
            <person name="Poulain J."/>
            <person name="Riccioni C."/>
            <person name="Rubini A."/>
            <person name="Sitrit Y."/>
            <person name="Splivallo R."/>
            <person name="Traeger S."/>
            <person name="Wang M."/>
            <person name="Zifcakova L."/>
            <person name="Wipf D."/>
            <person name="Zambonelli A."/>
            <person name="Paolocci F."/>
            <person name="Nowrousian M."/>
            <person name="Ottonello S."/>
            <person name="Baldrian P."/>
            <person name="Spatafora J.W."/>
            <person name="Henrissat B."/>
            <person name="Nagy L.G."/>
            <person name="Aury J.M."/>
            <person name="Wincker P."/>
            <person name="Grigoriev I.V."/>
            <person name="Bonfante P."/>
            <person name="Martin F.M."/>
        </authorList>
    </citation>
    <scope>NUCLEOTIDE SEQUENCE [LARGE SCALE GENOMIC DNA]</scope>
    <source>
        <strain evidence="3 4">RN42</strain>
    </source>
</reference>
<dbReference type="AlphaFoldDB" id="A0A3N4IA11"/>
<name>A0A3N4IA11_ASCIM</name>
<proteinExistence type="predicted"/>
<accession>A0A3N4IA11</accession>
<evidence type="ECO:0000256" key="1">
    <source>
        <dbReference type="SAM" id="MobiDB-lite"/>
    </source>
</evidence>
<evidence type="ECO:0000313" key="4">
    <source>
        <dbReference type="Proteomes" id="UP000275078"/>
    </source>
</evidence>
<protein>
    <recommendedName>
        <fullName evidence="2">DUF7918 domain-containing protein</fullName>
    </recommendedName>
</protein>
<feature type="region of interest" description="Disordered" evidence="1">
    <location>
        <begin position="240"/>
        <end position="281"/>
    </location>
</feature>
<sequence>MVVFEGIRFAIKTPTGILPEFPYDDEEPENTKSVYVQVPPDDEPQTFKIEYETIDVVIDPPAQKYGCSVTAHVDGVESEVSYTLNKKRYLNKVQAIDGMGYGSDDGKHFVTKSMSFTPLQRTEDASALENAIGDLAKNLGLIKLVIRQVIEETPDDDSSEYDSSDDDPVAEDDQQPAEDPDIQDIPVHEKLLKGASTSHSVRIGTSLYDDTDLEDQVACAEETKTLRIFYRSKAALQITGVIPRDPSPSPPPTAQNRTRGPLSPGDGTSRKVKRERSESPRALRERIRFLAERVERLEAERGIKRERADEGNGRISVKKEKRVCVDLEADTPSVVVKKEKKKKEVVDLTLD</sequence>
<dbReference type="Proteomes" id="UP000275078">
    <property type="component" value="Unassembled WGS sequence"/>
</dbReference>
<evidence type="ECO:0000313" key="3">
    <source>
        <dbReference type="EMBL" id="RPA82307.1"/>
    </source>
</evidence>
<dbReference type="InterPro" id="IPR057678">
    <property type="entry name" value="DUF7918"/>
</dbReference>
<dbReference type="EMBL" id="ML119672">
    <property type="protein sequence ID" value="RPA82307.1"/>
    <property type="molecule type" value="Genomic_DNA"/>
</dbReference>
<feature type="compositionally biased region" description="Acidic residues" evidence="1">
    <location>
        <begin position="153"/>
        <end position="182"/>
    </location>
</feature>
<dbReference type="Pfam" id="PF25534">
    <property type="entry name" value="DUF7918"/>
    <property type="match status" value="1"/>
</dbReference>
<evidence type="ECO:0000259" key="2">
    <source>
        <dbReference type="Pfam" id="PF25534"/>
    </source>
</evidence>
<organism evidence="3 4">
    <name type="scientific">Ascobolus immersus RN42</name>
    <dbReference type="NCBI Taxonomy" id="1160509"/>
    <lineage>
        <taxon>Eukaryota</taxon>
        <taxon>Fungi</taxon>
        <taxon>Dikarya</taxon>
        <taxon>Ascomycota</taxon>
        <taxon>Pezizomycotina</taxon>
        <taxon>Pezizomycetes</taxon>
        <taxon>Pezizales</taxon>
        <taxon>Ascobolaceae</taxon>
        <taxon>Ascobolus</taxon>
    </lineage>
</organism>
<dbReference type="OrthoDB" id="3364132at2759"/>
<gene>
    <name evidence="3" type="ORF">BJ508DRAFT_414158</name>
</gene>
<dbReference type="STRING" id="1160509.A0A3N4IA11"/>
<feature type="region of interest" description="Disordered" evidence="1">
    <location>
        <begin position="153"/>
        <end position="184"/>
    </location>
</feature>
<keyword evidence="4" id="KW-1185">Reference proteome</keyword>